<evidence type="ECO:0000256" key="1">
    <source>
        <dbReference type="SAM" id="SignalP"/>
    </source>
</evidence>
<organism evidence="2 3">
    <name type="scientific">Amniculicola lignicola CBS 123094</name>
    <dbReference type="NCBI Taxonomy" id="1392246"/>
    <lineage>
        <taxon>Eukaryota</taxon>
        <taxon>Fungi</taxon>
        <taxon>Dikarya</taxon>
        <taxon>Ascomycota</taxon>
        <taxon>Pezizomycotina</taxon>
        <taxon>Dothideomycetes</taxon>
        <taxon>Pleosporomycetidae</taxon>
        <taxon>Pleosporales</taxon>
        <taxon>Amniculicolaceae</taxon>
        <taxon>Amniculicola</taxon>
    </lineage>
</organism>
<protein>
    <recommendedName>
        <fullName evidence="4">CBM1 domain-containing protein</fullName>
    </recommendedName>
</protein>
<reference evidence="2" key="1">
    <citation type="journal article" date="2020" name="Stud. Mycol.">
        <title>101 Dothideomycetes genomes: a test case for predicting lifestyles and emergence of pathogens.</title>
        <authorList>
            <person name="Haridas S."/>
            <person name="Albert R."/>
            <person name="Binder M."/>
            <person name="Bloem J."/>
            <person name="Labutti K."/>
            <person name="Salamov A."/>
            <person name="Andreopoulos B."/>
            <person name="Baker S."/>
            <person name="Barry K."/>
            <person name="Bills G."/>
            <person name="Bluhm B."/>
            <person name="Cannon C."/>
            <person name="Castanera R."/>
            <person name="Culley D."/>
            <person name="Daum C."/>
            <person name="Ezra D."/>
            <person name="Gonzalez J."/>
            <person name="Henrissat B."/>
            <person name="Kuo A."/>
            <person name="Liang C."/>
            <person name="Lipzen A."/>
            <person name="Lutzoni F."/>
            <person name="Magnuson J."/>
            <person name="Mondo S."/>
            <person name="Nolan M."/>
            <person name="Ohm R."/>
            <person name="Pangilinan J."/>
            <person name="Park H.-J."/>
            <person name="Ramirez L."/>
            <person name="Alfaro M."/>
            <person name="Sun H."/>
            <person name="Tritt A."/>
            <person name="Yoshinaga Y."/>
            <person name="Zwiers L.-H."/>
            <person name="Turgeon B."/>
            <person name="Goodwin S."/>
            <person name="Spatafora J."/>
            <person name="Crous P."/>
            <person name="Grigoriev I."/>
        </authorList>
    </citation>
    <scope>NUCLEOTIDE SEQUENCE</scope>
    <source>
        <strain evidence="2">CBS 123094</strain>
    </source>
</reference>
<evidence type="ECO:0000313" key="3">
    <source>
        <dbReference type="Proteomes" id="UP000799779"/>
    </source>
</evidence>
<dbReference type="Proteomes" id="UP000799779">
    <property type="component" value="Unassembled WGS sequence"/>
</dbReference>
<keyword evidence="1" id="KW-0732">Signal</keyword>
<proteinExistence type="predicted"/>
<keyword evidence="3" id="KW-1185">Reference proteome</keyword>
<gene>
    <name evidence="2" type="ORF">P154DRAFT_571822</name>
</gene>
<accession>A0A6A5WRW4</accession>
<evidence type="ECO:0008006" key="4">
    <source>
        <dbReference type="Google" id="ProtNLM"/>
    </source>
</evidence>
<dbReference type="EMBL" id="ML977566">
    <property type="protein sequence ID" value="KAF2004603.1"/>
    <property type="molecule type" value="Genomic_DNA"/>
</dbReference>
<feature type="chain" id="PRO_5025606886" description="CBM1 domain-containing protein" evidence="1">
    <location>
        <begin position="17"/>
        <end position="119"/>
    </location>
</feature>
<dbReference type="AlphaFoldDB" id="A0A6A5WRW4"/>
<name>A0A6A5WRW4_9PLEO</name>
<evidence type="ECO:0000313" key="2">
    <source>
        <dbReference type="EMBL" id="KAF2004603.1"/>
    </source>
</evidence>
<feature type="signal peptide" evidence="1">
    <location>
        <begin position="1"/>
        <end position="16"/>
    </location>
</feature>
<sequence>MKSLLTILTAIPVVLSVALPQQSSPDCDNYCVGNWVLCRESFGPQYKPEPNSTQLTLQAEVLANSRPRHSTWCIPSPSPILFILFVQVLTLFIYGSESAALSDEYLSQDFGCQFLPCEE</sequence>